<comment type="similarity">
    <text evidence="1">Belongs to the short-chain dehydrogenases/reductases (SDR) family.</text>
</comment>
<sequence length="265" mass="27690">MPATSKGRTSMGQLSGKTAAVTGGASGIGEATVRRFIAEGAQVAFADRDVERGQRVAAEIEASGGKALFLEADTGQEASAMAFITRAVEHFGQLDILVNNAGIRLYQTVVEASAESWDTILGVNLKGYAFCAKAAIPAMRRIGGGSIVNVASVRAIVAGGNTVQYDTTKAAVTGLTRSMAMDHSPEGIRVNAVCPGPIFTPYHARRLQASGITVDQYREDAGRRTMLRRPGTPAEVAACILFLASDEASYVTGSCLYVDGGHTAM</sequence>
<reference evidence="4" key="1">
    <citation type="submission" date="2019-03" db="EMBL/GenBank/DDBJ databases">
        <title>Lake Tanganyika Metagenome-Assembled Genomes (MAGs).</title>
        <authorList>
            <person name="Tran P."/>
        </authorList>
    </citation>
    <scope>NUCLEOTIDE SEQUENCE</scope>
    <source>
        <strain evidence="4">K_DeepCast_65m_m2_066</strain>
    </source>
</reference>
<evidence type="ECO:0000256" key="3">
    <source>
        <dbReference type="SAM" id="MobiDB-lite"/>
    </source>
</evidence>
<dbReference type="PRINTS" id="PR00080">
    <property type="entry name" value="SDRFAMILY"/>
</dbReference>
<dbReference type="SUPFAM" id="SSF51735">
    <property type="entry name" value="NAD(P)-binding Rossmann-fold domains"/>
    <property type="match status" value="1"/>
</dbReference>
<gene>
    <name evidence="4" type="ORF">FJZ47_10755</name>
</gene>
<dbReference type="GO" id="GO:0016491">
    <property type="term" value="F:oxidoreductase activity"/>
    <property type="evidence" value="ECO:0007669"/>
    <property type="project" value="UniProtKB-KW"/>
</dbReference>
<evidence type="ECO:0000313" key="4">
    <source>
        <dbReference type="EMBL" id="MBM3224270.1"/>
    </source>
</evidence>
<dbReference type="EMBL" id="VGLS01000289">
    <property type="protein sequence ID" value="MBM3224270.1"/>
    <property type="molecule type" value="Genomic_DNA"/>
</dbReference>
<dbReference type="PANTHER" id="PTHR43477:SF1">
    <property type="entry name" value="DIHYDROANTICAPSIN 7-DEHYDROGENASE"/>
    <property type="match status" value="1"/>
</dbReference>
<dbReference type="PRINTS" id="PR00081">
    <property type="entry name" value="GDHRDH"/>
</dbReference>
<dbReference type="FunFam" id="3.40.50.720:FF:000084">
    <property type="entry name" value="Short-chain dehydrogenase reductase"/>
    <property type="match status" value="1"/>
</dbReference>
<name>A0A937W218_UNCTE</name>
<dbReference type="AlphaFoldDB" id="A0A937W218"/>
<dbReference type="InterPro" id="IPR036291">
    <property type="entry name" value="NAD(P)-bd_dom_sf"/>
</dbReference>
<dbReference type="Proteomes" id="UP000712673">
    <property type="component" value="Unassembled WGS sequence"/>
</dbReference>
<feature type="region of interest" description="Disordered" evidence="3">
    <location>
        <begin position="1"/>
        <end position="24"/>
    </location>
</feature>
<dbReference type="PANTHER" id="PTHR43477">
    <property type="entry name" value="DIHYDROANTICAPSIN 7-DEHYDROGENASE"/>
    <property type="match status" value="1"/>
</dbReference>
<organism evidence="4 5">
    <name type="scientific">Tectimicrobiota bacterium</name>
    <dbReference type="NCBI Taxonomy" id="2528274"/>
    <lineage>
        <taxon>Bacteria</taxon>
        <taxon>Pseudomonadati</taxon>
        <taxon>Nitrospinota/Tectimicrobiota group</taxon>
        <taxon>Candidatus Tectimicrobiota</taxon>
    </lineage>
</organism>
<dbReference type="Pfam" id="PF13561">
    <property type="entry name" value="adh_short_C2"/>
    <property type="match status" value="1"/>
</dbReference>
<protein>
    <submittedName>
        <fullName evidence="4">SDR family oxidoreductase</fullName>
    </submittedName>
</protein>
<keyword evidence="2" id="KW-0560">Oxidoreductase</keyword>
<proteinExistence type="inferred from homology"/>
<dbReference type="InterPro" id="IPR051122">
    <property type="entry name" value="SDR_DHRS6-like"/>
</dbReference>
<dbReference type="CDD" id="cd05233">
    <property type="entry name" value="SDR_c"/>
    <property type="match status" value="1"/>
</dbReference>
<evidence type="ECO:0000256" key="1">
    <source>
        <dbReference type="ARBA" id="ARBA00006484"/>
    </source>
</evidence>
<comment type="caution">
    <text evidence="4">The sequence shown here is derived from an EMBL/GenBank/DDBJ whole genome shotgun (WGS) entry which is preliminary data.</text>
</comment>
<accession>A0A937W218</accession>
<evidence type="ECO:0000313" key="5">
    <source>
        <dbReference type="Proteomes" id="UP000712673"/>
    </source>
</evidence>
<dbReference type="InterPro" id="IPR002347">
    <property type="entry name" value="SDR_fam"/>
</dbReference>
<dbReference type="Gene3D" id="3.40.50.720">
    <property type="entry name" value="NAD(P)-binding Rossmann-like Domain"/>
    <property type="match status" value="1"/>
</dbReference>
<evidence type="ECO:0000256" key="2">
    <source>
        <dbReference type="ARBA" id="ARBA00023002"/>
    </source>
</evidence>
<feature type="compositionally biased region" description="Polar residues" evidence="3">
    <location>
        <begin position="1"/>
        <end position="16"/>
    </location>
</feature>
<dbReference type="NCBIfam" id="NF005559">
    <property type="entry name" value="PRK07231.1"/>
    <property type="match status" value="1"/>
</dbReference>